<feature type="transmembrane region" description="Helical" evidence="2">
    <location>
        <begin position="81"/>
        <end position="104"/>
    </location>
</feature>
<dbReference type="Proteomes" id="UP000826254">
    <property type="component" value="Chromosome"/>
</dbReference>
<keyword evidence="2" id="KW-0812">Transmembrane</keyword>
<keyword evidence="2" id="KW-1133">Transmembrane helix</keyword>
<feature type="compositionally biased region" description="Basic and acidic residues" evidence="1">
    <location>
        <begin position="10"/>
        <end position="24"/>
    </location>
</feature>
<dbReference type="KEGG" id="hmp:K6T50_07280"/>
<sequence length="106" mass="11111">MSSPIAPAEDGGRRGEVADASGGDRGRIADALYWVRVGAYSLASLLALSLLTVGTVAIIAEIKGTWHWAIHLESTISYMGIFMGGLLALLVPLLAVSLTARVVFDV</sequence>
<dbReference type="RefSeq" id="WP_222608727.1">
    <property type="nucleotide sequence ID" value="NZ_CP081958.1"/>
</dbReference>
<dbReference type="EMBL" id="CP081958">
    <property type="protein sequence ID" value="QZP38929.1"/>
    <property type="molecule type" value="Genomic_DNA"/>
</dbReference>
<dbReference type="AlphaFoldDB" id="A0A8T8WGE1"/>
<feature type="transmembrane region" description="Helical" evidence="2">
    <location>
        <begin position="39"/>
        <end position="60"/>
    </location>
</feature>
<organism evidence="3 4">
    <name type="scientific">Halobaculum magnesiiphilum</name>
    <dbReference type="NCBI Taxonomy" id="1017351"/>
    <lineage>
        <taxon>Archaea</taxon>
        <taxon>Methanobacteriati</taxon>
        <taxon>Methanobacteriota</taxon>
        <taxon>Stenosarchaea group</taxon>
        <taxon>Halobacteria</taxon>
        <taxon>Halobacteriales</taxon>
        <taxon>Haloferacaceae</taxon>
        <taxon>Halobaculum</taxon>
    </lineage>
</organism>
<reference evidence="3 4" key="1">
    <citation type="journal article" date="2021" name="Int. J. Syst. Evol. Microbiol.">
        <title>Halobaculum halophilum sp. nov. and Halobaculum salinum sp. nov., isolated from salt lake and saline soil.</title>
        <authorList>
            <person name="Cui H.L."/>
            <person name="Shi X.W."/>
            <person name="Yin X.M."/>
            <person name="Yang X.Y."/>
            <person name="Hou J."/>
            <person name="Zhu L."/>
        </authorList>
    </citation>
    <scope>NUCLEOTIDE SEQUENCE [LARGE SCALE GENOMIC DNA]</scope>
    <source>
        <strain evidence="3 4">NBRC 109044</strain>
    </source>
</reference>
<evidence type="ECO:0000313" key="4">
    <source>
        <dbReference type="Proteomes" id="UP000826254"/>
    </source>
</evidence>
<gene>
    <name evidence="3" type="ORF">K6T50_07280</name>
</gene>
<keyword evidence="2" id="KW-0472">Membrane</keyword>
<feature type="region of interest" description="Disordered" evidence="1">
    <location>
        <begin position="1"/>
        <end position="24"/>
    </location>
</feature>
<evidence type="ECO:0000313" key="3">
    <source>
        <dbReference type="EMBL" id="QZP38929.1"/>
    </source>
</evidence>
<accession>A0A8T8WGE1</accession>
<keyword evidence="4" id="KW-1185">Reference proteome</keyword>
<name>A0A8T8WGE1_9EURY</name>
<protein>
    <submittedName>
        <fullName evidence="3">Uncharacterized protein</fullName>
    </submittedName>
</protein>
<evidence type="ECO:0000256" key="1">
    <source>
        <dbReference type="SAM" id="MobiDB-lite"/>
    </source>
</evidence>
<dbReference type="GeneID" id="67177932"/>
<evidence type="ECO:0000256" key="2">
    <source>
        <dbReference type="SAM" id="Phobius"/>
    </source>
</evidence>
<proteinExistence type="predicted"/>